<dbReference type="Proteomes" id="UP001601303">
    <property type="component" value="Unassembled WGS sequence"/>
</dbReference>
<dbReference type="RefSeq" id="WP_388115650.1">
    <property type="nucleotide sequence ID" value="NZ_JBIAHM010000038.1"/>
</dbReference>
<sequence length="170" mass="18428">MKLVELEIERHDWANLRCGCGLPATHVAADLKQLVGSTEEDGFDIESLDGHVLMPSVLFEPSVPTVSVALAALADDVSSSARDKCLDLLLLLVAGEGQATESSLAGRDLVDECISAAKFGMWLLYSEIFSGRSVDASSNAYEVLSLIEDDADRLDRVRVTGGDFLRWDLR</sequence>
<evidence type="ECO:0000313" key="1">
    <source>
        <dbReference type="EMBL" id="MFE9606841.1"/>
    </source>
</evidence>
<name>A0ABW6ML48_9ACTN</name>
<evidence type="ECO:0000313" key="2">
    <source>
        <dbReference type="Proteomes" id="UP001601303"/>
    </source>
</evidence>
<accession>A0ABW6ML48</accession>
<organism evidence="1 2">
    <name type="scientific">Streptomyces hokutonensis</name>
    <dbReference type="NCBI Taxonomy" id="1306990"/>
    <lineage>
        <taxon>Bacteria</taxon>
        <taxon>Bacillati</taxon>
        <taxon>Actinomycetota</taxon>
        <taxon>Actinomycetes</taxon>
        <taxon>Kitasatosporales</taxon>
        <taxon>Streptomycetaceae</taxon>
        <taxon>Streptomyces</taxon>
    </lineage>
</organism>
<proteinExistence type="predicted"/>
<dbReference type="EMBL" id="JBIAHM010000038">
    <property type="protein sequence ID" value="MFE9606841.1"/>
    <property type="molecule type" value="Genomic_DNA"/>
</dbReference>
<reference evidence="1 2" key="1">
    <citation type="submission" date="2024-10" db="EMBL/GenBank/DDBJ databases">
        <title>The Natural Products Discovery Center: Release of the First 8490 Sequenced Strains for Exploring Actinobacteria Biosynthetic Diversity.</title>
        <authorList>
            <person name="Kalkreuter E."/>
            <person name="Kautsar S.A."/>
            <person name="Yang D."/>
            <person name="Bader C.D."/>
            <person name="Teijaro C.N."/>
            <person name="Fluegel L."/>
            <person name="Davis C.M."/>
            <person name="Simpson J.R."/>
            <person name="Lauterbach L."/>
            <person name="Steele A.D."/>
            <person name="Gui C."/>
            <person name="Meng S."/>
            <person name="Li G."/>
            <person name="Viehrig K."/>
            <person name="Ye F."/>
            <person name="Su P."/>
            <person name="Kiefer A.F."/>
            <person name="Nichols A."/>
            <person name="Cepeda A.J."/>
            <person name="Yan W."/>
            <person name="Fan B."/>
            <person name="Jiang Y."/>
            <person name="Adhikari A."/>
            <person name="Zheng C.-J."/>
            <person name="Schuster L."/>
            <person name="Cowan T.M."/>
            <person name="Smanski M.J."/>
            <person name="Chevrette M.G."/>
            <person name="De Carvalho L.P.S."/>
            <person name="Shen B."/>
        </authorList>
    </citation>
    <scope>NUCLEOTIDE SEQUENCE [LARGE SCALE GENOMIC DNA]</scope>
    <source>
        <strain evidence="1 2">NPDC006488</strain>
    </source>
</reference>
<gene>
    <name evidence="1" type="ORF">ACFYNQ_50940</name>
</gene>
<comment type="caution">
    <text evidence="1">The sequence shown here is derived from an EMBL/GenBank/DDBJ whole genome shotgun (WGS) entry which is preliminary data.</text>
</comment>
<protein>
    <submittedName>
        <fullName evidence="1">Uncharacterized protein</fullName>
    </submittedName>
</protein>
<keyword evidence="2" id="KW-1185">Reference proteome</keyword>